<proteinExistence type="predicted"/>
<gene>
    <name evidence="4" type="ORF">KAJ83_14200</name>
</gene>
<dbReference type="InterPro" id="IPR001345">
    <property type="entry name" value="PG/BPGM_mutase_AS"/>
</dbReference>
<reference evidence="4" key="1">
    <citation type="submission" date="2021-04" db="EMBL/GenBank/DDBJ databases">
        <authorList>
            <person name="Zhang D.-C."/>
        </authorList>
    </citation>
    <scope>NUCLEOTIDE SEQUENCE</scope>
    <source>
        <strain evidence="4">CGMCC 1.15697</strain>
    </source>
</reference>
<dbReference type="PANTHER" id="PTHR48100:SF1">
    <property type="entry name" value="HISTIDINE PHOSPHATASE FAMILY PROTEIN-RELATED"/>
    <property type="match status" value="1"/>
</dbReference>
<evidence type="ECO:0000313" key="4">
    <source>
        <dbReference type="EMBL" id="MBP5858168.1"/>
    </source>
</evidence>
<dbReference type="SMART" id="SM00855">
    <property type="entry name" value="PGAM"/>
    <property type="match status" value="1"/>
</dbReference>
<dbReference type="RefSeq" id="WP_210682738.1">
    <property type="nucleotide sequence ID" value="NZ_JAGMWN010000006.1"/>
</dbReference>
<protein>
    <submittedName>
        <fullName evidence="4">Histidine phosphatase family protein</fullName>
    </submittedName>
</protein>
<evidence type="ECO:0000256" key="2">
    <source>
        <dbReference type="ARBA" id="ARBA00023235"/>
    </source>
</evidence>
<keyword evidence="1" id="KW-0324">Glycolysis</keyword>
<organism evidence="4 5">
    <name type="scientific">Marivibrio halodurans</name>
    <dbReference type="NCBI Taxonomy" id="2039722"/>
    <lineage>
        <taxon>Bacteria</taxon>
        <taxon>Pseudomonadati</taxon>
        <taxon>Pseudomonadota</taxon>
        <taxon>Alphaproteobacteria</taxon>
        <taxon>Rhodospirillales</taxon>
        <taxon>Rhodospirillaceae</taxon>
        <taxon>Marivibrio</taxon>
    </lineage>
</organism>
<dbReference type="GO" id="GO:0005737">
    <property type="term" value="C:cytoplasm"/>
    <property type="evidence" value="ECO:0007669"/>
    <property type="project" value="TreeGrafter"/>
</dbReference>
<sequence length="224" mass="24497">MILVRHGESEFNVRFAKTRTDPGLRDPGLTARGRTQIAEAAGFIADMPAAERPARIVTSPYTRALQSAEILAAHLTLPVEVDVQVREHAHFTCDIGTARSALARAWPAIVFDHLEEEWWPDHEDAESVSRRAAGFRGFAADLPDWPRTLVVSHWGFIRGLTRLEVPNAAVIRFDPMAPHPRGGALLRPVPAPDQSSAPGADFERTRGQYLPAPPAHATRPAGSS</sequence>
<dbReference type="InterPro" id="IPR013078">
    <property type="entry name" value="His_Pase_superF_clade-1"/>
</dbReference>
<dbReference type="PROSITE" id="PS00175">
    <property type="entry name" value="PG_MUTASE"/>
    <property type="match status" value="1"/>
</dbReference>
<dbReference type="GO" id="GO:0016791">
    <property type="term" value="F:phosphatase activity"/>
    <property type="evidence" value="ECO:0007669"/>
    <property type="project" value="TreeGrafter"/>
</dbReference>
<name>A0A8J7SNQ9_9PROT</name>
<feature type="region of interest" description="Disordered" evidence="3">
    <location>
        <begin position="182"/>
        <end position="224"/>
    </location>
</feature>
<dbReference type="SUPFAM" id="SSF53254">
    <property type="entry name" value="Phosphoglycerate mutase-like"/>
    <property type="match status" value="1"/>
</dbReference>
<dbReference type="InterPro" id="IPR050275">
    <property type="entry name" value="PGM_Phosphatase"/>
</dbReference>
<dbReference type="CDD" id="cd07067">
    <property type="entry name" value="HP_PGM_like"/>
    <property type="match status" value="1"/>
</dbReference>
<dbReference type="InterPro" id="IPR029033">
    <property type="entry name" value="His_PPase_superfam"/>
</dbReference>
<dbReference type="AlphaFoldDB" id="A0A8J7SNQ9"/>
<comment type="caution">
    <text evidence="4">The sequence shown here is derived from an EMBL/GenBank/DDBJ whole genome shotgun (WGS) entry which is preliminary data.</text>
</comment>
<dbReference type="PANTHER" id="PTHR48100">
    <property type="entry name" value="BROAD-SPECIFICITY PHOSPHATASE YOR283W-RELATED"/>
    <property type="match status" value="1"/>
</dbReference>
<evidence type="ECO:0000313" key="5">
    <source>
        <dbReference type="Proteomes" id="UP000672602"/>
    </source>
</evidence>
<keyword evidence="5" id="KW-1185">Reference proteome</keyword>
<evidence type="ECO:0000256" key="3">
    <source>
        <dbReference type="SAM" id="MobiDB-lite"/>
    </source>
</evidence>
<keyword evidence="2" id="KW-0413">Isomerase</keyword>
<dbReference type="Pfam" id="PF00300">
    <property type="entry name" value="His_Phos_1"/>
    <property type="match status" value="1"/>
</dbReference>
<evidence type="ECO:0000256" key="1">
    <source>
        <dbReference type="ARBA" id="ARBA00023152"/>
    </source>
</evidence>
<dbReference type="EMBL" id="JAGMWN010000006">
    <property type="protein sequence ID" value="MBP5858168.1"/>
    <property type="molecule type" value="Genomic_DNA"/>
</dbReference>
<dbReference type="Gene3D" id="3.40.50.1240">
    <property type="entry name" value="Phosphoglycerate mutase-like"/>
    <property type="match status" value="1"/>
</dbReference>
<dbReference type="Proteomes" id="UP000672602">
    <property type="component" value="Unassembled WGS sequence"/>
</dbReference>
<accession>A0A8J7SNQ9</accession>